<proteinExistence type="predicted"/>
<dbReference type="SMART" id="SM00875">
    <property type="entry name" value="BACK"/>
    <property type="match status" value="1"/>
</dbReference>
<keyword evidence="6" id="KW-1185">Reference proteome</keyword>
<keyword evidence="1" id="KW-0880">Kelch repeat</keyword>
<dbReference type="InterPro" id="IPR015915">
    <property type="entry name" value="Kelch-typ_b-propeller"/>
</dbReference>
<dbReference type="InterPro" id="IPR006652">
    <property type="entry name" value="Kelch_1"/>
</dbReference>
<reference evidence="5 6" key="1">
    <citation type="submission" date="2019-07" db="EMBL/GenBank/DDBJ databases">
        <title>Annotation for the trematode Paragonimus westermani.</title>
        <authorList>
            <person name="Choi Y.-J."/>
        </authorList>
    </citation>
    <scope>NUCLEOTIDE SEQUENCE [LARGE SCALE GENOMIC DNA]</scope>
    <source>
        <strain evidence="5">180907_Pwestermani</strain>
    </source>
</reference>
<evidence type="ECO:0000313" key="6">
    <source>
        <dbReference type="Proteomes" id="UP000699462"/>
    </source>
</evidence>
<name>A0A8T0DB89_9TREM</name>
<feature type="compositionally biased region" description="Low complexity" evidence="3">
    <location>
        <begin position="147"/>
        <end position="156"/>
    </location>
</feature>
<keyword evidence="2" id="KW-0677">Repeat</keyword>
<protein>
    <recommendedName>
        <fullName evidence="4">BACK domain-containing protein</fullName>
    </recommendedName>
</protein>
<evidence type="ECO:0000256" key="3">
    <source>
        <dbReference type="SAM" id="MobiDB-lite"/>
    </source>
</evidence>
<dbReference type="EMBL" id="JTDF01009797">
    <property type="protein sequence ID" value="KAF8564078.1"/>
    <property type="molecule type" value="Genomic_DNA"/>
</dbReference>
<feature type="compositionally biased region" description="Low complexity" evidence="3">
    <location>
        <begin position="311"/>
        <end position="321"/>
    </location>
</feature>
<sequence>EHFADVVQQPDYLNLSQTELTDLLSSDHLRVPNEATVFAACLRWVRERVNDRKDASSRDSSVLSELLKHVRLYHLPARLLADVLEKEPLFQNDLRSIHMLLSAVRYHLSPEPKAASMFSSVHSSSELNCSTIRSTPQTVGQSPGALQRRQANQANQSPPTVATDRYSRAVRQTPRPSTIGRLWALGGKTMTTTRALQEILEYDPYWNSWRTVGHLPGQRQQCGCIVLNDGRLLVVGGRDELKTLSIVECIYVEELSKQGETNTSKPVTLKRGERNGAIWNPGDYATSPRRNPACQSDLDHSTLTKSMIDGSSESKSTNDSSNHSDHQPGEASNFQPSGWHIVSSMATHRLVNSHCLLNKYFSPWKSSICRHGLGVAVLGGVVYAVGGHDGWSYLNTVERWNGRAKSWSPVAPMAVQRSTVGVAALDGLLYAVGGRDGTACLRTVERFNPHTQHWCFIAPMLHRRGGVGVGAVGGRLYAVGGHNAPPSQPHSLRTASV</sequence>
<dbReference type="Pfam" id="PF07707">
    <property type="entry name" value="BACK"/>
    <property type="match status" value="1"/>
</dbReference>
<feature type="domain" description="BACK" evidence="4">
    <location>
        <begin position="1"/>
        <end position="85"/>
    </location>
</feature>
<evidence type="ECO:0000256" key="1">
    <source>
        <dbReference type="ARBA" id="ARBA00022441"/>
    </source>
</evidence>
<comment type="caution">
    <text evidence="5">The sequence shown here is derived from an EMBL/GenBank/DDBJ whole genome shotgun (WGS) entry which is preliminary data.</text>
</comment>
<dbReference type="SMART" id="SM00612">
    <property type="entry name" value="Kelch"/>
    <property type="match status" value="3"/>
</dbReference>
<accession>A0A8T0DB89</accession>
<feature type="region of interest" description="Disordered" evidence="3">
    <location>
        <begin position="260"/>
        <end position="335"/>
    </location>
</feature>
<feature type="region of interest" description="Disordered" evidence="3">
    <location>
        <begin position="135"/>
        <end position="171"/>
    </location>
</feature>
<evidence type="ECO:0000259" key="4">
    <source>
        <dbReference type="SMART" id="SM00875"/>
    </source>
</evidence>
<dbReference type="Gene3D" id="1.25.40.420">
    <property type="match status" value="1"/>
</dbReference>
<evidence type="ECO:0000256" key="2">
    <source>
        <dbReference type="ARBA" id="ARBA00022737"/>
    </source>
</evidence>
<dbReference type="SUPFAM" id="SSF117281">
    <property type="entry name" value="Kelch motif"/>
    <property type="match status" value="2"/>
</dbReference>
<dbReference type="PANTHER" id="PTHR24412">
    <property type="entry name" value="KELCH PROTEIN"/>
    <property type="match status" value="1"/>
</dbReference>
<dbReference type="Proteomes" id="UP000699462">
    <property type="component" value="Unassembled WGS sequence"/>
</dbReference>
<gene>
    <name evidence="5" type="ORF">P879_10276</name>
</gene>
<feature type="non-terminal residue" evidence="5">
    <location>
        <position position="497"/>
    </location>
</feature>
<dbReference type="PANTHER" id="PTHR24412:SF450">
    <property type="entry name" value="KELCH-LIKE PROTEIN DIABLO"/>
    <property type="match status" value="1"/>
</dbReference>
<dbReference type="InterPro" id="IPR011705">
    <property type="entry name" value="BACK"/>
</dbReference>
<organism evidence="5 6">
    <name type="scientific">Paragonimus westermani</name>
    <dbReference type="NCBI Taxonomy" id="34504"/>
    <lineage>
        <taxon>Eukaryota</taxon>
        <taxon>Metazoa</taxon>
        <taxon>Spiralia</taxon>
        <taxon>Lophotrochozoa</taxon>
        <taxon>Platyhelminthes</taxon>
        <taxon>Trematoda</taxon>
        <taxon>Digenea</taxon>
        <taxon>Plagiorchiida</taxon>
        <taxon>Troglotremata</taxon>
        <taxon>Troglotrematidae</taxon>
        <taxon>Paragonimus</taxon>
    </lineage>
</organism>
<dbReference type="Gene3D" id="2.120.10.80">
    <property type="entry name" value="Kelch-type beta propeller"/>
    <property type="match status" value="2"/>
</dbReference>
<evidence type="ECO:0000313" key="5">
    <source>
        <dbReference type="EMBL" id="KAF8564078.1"/>
    </source>
</evidence>
<feature type="non-terminal residue" evidence="5">
    <location>
        <position position="1"/>
    </location>
</feature>
<dbReference type="Pfam" id="PF01344">
    <property type="entry name" value="Kelch_1"/>
    <property type="match status" value="3"/>
</dbReference>
<dbReference type="OrthoDB" id="45365at2759"/>
<dbReference type="AlphaFoldDB" id="A0A8T0DB89"/>